<reference evidence="1" key="1">
    <citation type="submission" date="2019-05" db="EMBL/GenBank/DDBJ databases">
        <title>Revised genome assembly of Burkholderiaceae (previously Ralstonia) sp. PBA.</title>
        <authorList>
            <person name="Gan H.M."/>
        </authorList>
    </citation>
    <scope>NUCLEOTIDE SEQUENCE</scope>
    <source>
        <strain evidence="1">PBA</strain>
    </source>
</reference>
<accession>A0ACD3SNK1</accession>
<organism evidence="1 2">
    <name type="scientific">Imbroritus primus</name>
    <dbReference type="NCBI Taxonomy" id="3058603"/>
    <lineage>
        <taxon>Bacteria</taxon>
        <taxon>Pseudomonadati</taxon>
        <taxon>Pseudomonadota</taxon>
        <taxon>Betaproteobacteria</taxon>
        <taxon>Burkholderiales</taxon>
        <taxon>Burkholderiaceae</taxon>
        <taxon>Imbroritus</taxon>
    </lineage>
</organism>
<evidence type="ECO:0000313" key="1">
    <source>
        <dbReference type="EMBL" id="TMS57821.1"/>
    </source>
</evidence>
<name>A0ACD3SNK1_9BURK</name>
<evidence type="ECO:0000313" key="2">
    <source>
        <dbReference type="Proteomes" id="UP000004277"/>
    </source>
</evidence>
<comment type="caution">
    <text evidence="1">The sequence shown here is derived from an EMBL/GenBank/DDBJ whole genome shotgun (WGS) entry which is preliminary data.</text>
</comment>
<protein>
    <submittedName>
        <fullName evidence="1">FAD-binding oxidoreductase</fullName>
    </submittedName>
</protein>
<keyword evidence="2" id="KW-1185">Reference proteome</keyword>
<proteinExistence type="predicted"/>
<sequence>MNAPSVPLRQVTIVGAGIVGMSTALQLQRAGCAVTVIDRVAPGESCSRGNAGILATYGMVPLSTPGFIWKVPSMLTDPLGPLAMRWRHVPKMLPWMISFLRASRPVEVERIAAALAQLTRTTVEAHLAQVAGTRAAALAQPTPLLCVYPDEATYQADQYVWNLRQQHGTRIHTLRDGAVREMEPAVAERFRFGVVMENCGYSPDPFALVQALAEHFVEFGGRVLRHEVRDVVVGAEGPVALMTEAGQLPVSDLVVCGGVWSGELSRRLGSPVPLEAERGYHVTLQRHTGDAPRYPVMSPAQKMLTTPMRGGLRAAGLVEFAGLRAPPDYRRARTLLKHLRTLFPRIEAQAHTEWMGHRPSLPDSMPVIGRSPHFRNVFYGFGHQHIGLTCAPGTATALTDLVLGRSPAIDLTPFRIDRF</sequence>
<gene>
    <name evidence="1" type="ORF">MW7_010100</name>
</gene>
<dbReference type="EMBL" id="AKCV02000017">
    <property type="protein sequence ID" value="TMS57821.1"/>
    <property type="molecule type" value="Genomic_DNA"/>
</dbReference>
<dbReference type="Proteomes" id="UP000004277">
    <property type="component" value="Unassembled WGS sequence"/>
</dbReference>